<accession>A0AAN8PHA2</accession>
<name>A0AAN8PHA2_PATCE</name>
<sequence>MEEINTVNNDESKTKDETVALETYEERDVTKTEVENVAMETDETRKEAETKGNNVGLETNVIKTSGRGDNEMDILCNETEKLLEAMENLDIEYLRQQLNLRNLQNNPQLVDNILEICDDKSPSSGTKRTDGDLSATVDDSKTLNCDTYLNDEGANQNTSHKPSDSIANLYKEGEDVELKSDYRLKYVCFRSPRSSDSKKSYQATPYHRAPIHDDLSESYSYTDSHPSTTILRGEDGSDPSSSAEVLDYFQMKFQSYQPDASLLSDDATNYVCLSNPKVPETKVTREQTEDTKPEPTDYRLKSARFHTPRSSDSKISDQATPYYRAPIHDDLSESYSYTDSHPSITVLGGEKGSGKSSSVEVLDYCQMKFQSNQPDVLLLRDDATNVPETKAASEQTGDPKPGPTDGVIEQGDPVAPTSIRKSRSELYCHKHKCHMDVLNEHCSEDFLSSCAHGLKSREVSQEIFTECCTEDHDRIIDVVSGYMLGVTNENDKETSDSKPDALIEAERDFEVISNADPQLLSRNQTISTPKKMSISATKDKKDKIETSVNGFSVVSQSMDSSLQAMPDLDSNSFFGKNTPPSLNSPKKDQSSLTDPSESYEGFIKYINQSNSLALSDDNYTFSPNNGLSEHELESQHKDSDEIILNKSTEDTSSVLTNAARLANNMVFTRSGVATPSFSDGHAMFPISEELSEELNEDVGLPDATTTPEFKSPYPSVTEFESTVETDYQSVQSALEFHSPYGSRHWINNRNRADSSKNSRSTSYSSVTGDDTVRSSFQEKNGQVEELPSALEFYSPYGSRHWTNNRNRADSSKNSRSTSYSSVTGDDTVRSSFQEKNDQVEELPSALEFYSPYGSRHWSNSRNRPDSSVAGDDTVRSSFQEKNDHVEELFLDPVH</sequence>
<keyword evidence="1" id="KW-0175">Coiled coil</keyword>
<evidence type="ECO:0000313" key="4">
    <source>
        <dbReference type="Proteomes" id="UP001347796"/>
    </source>
</evidence>
<keyword evidence="4" id="KW-1185">Reference proteome</keyword>
<reference evidence="3 4" key="1">
    <citation type="submission" date="2024-01" db="EMBL/GenBank/DDBJ databases">
        <title>The genome of the rayed Mediterranean limpet Patella caerulea (Linnaeus, 1758).</title>
        <authorList>
            <person name="Anh-Thu Weber A."/>
            <person name="Halstead-Nussloch G."/>
        </authorList>
    </citation>
    <scope>NUCLEOTIDE SEQUENCE [LARGE SCALE GENOMIC DNA]</scope>
    <source>
        <strain evidence="3">AATW-2023a</strain>
        <tissue evidence="3">Whole specimen</tissue>
    </source>
</reference>
<feature type="region of interest" description="Disordered" evidence="2">
    <location>
        <begin position="741"/>
        <end position="880"/>
    </location>
</feature>
<feature type="coiled-coil region" evidence="1">
    <location>
        <begin position="72"/>
        <end position="106"/>
    </location>
</feature>
<dbReference type="Proteomes" id="UP001347796">
    <property type="component" value="Unassembled WGS sequence"/>
</dbReference>
<organism evidence="3 4">
    <name type="scientific">Patella caerulea</name>
    <name type="common">Rayed Mediterranean limpet</name>
    <dbReference type="NCBI Taxonomy" id="87958"/>
    <lineage>
        <taxon>Eukaryota</taxon>
        <taxon>Metazoa</taxon>
        <taxon>Spiralia</taxon>
        <taxon>Lophotrochozoa</taxon>
        <taxon>Mollusca</taxon>
        <taxon>Gastropoda</taxon>
        <taxon>Patellogastropoda</taxon>
        <taxon>Patelloidea</taxon>
        <taxon>Patellidae</taxon>
        <taxon>Patella</taxon>
    </lineage>
</organism>
<feature type="compositionally biased region" description="Polar residues" evidence="2">
    <location>
        <begin position="219"/>
        <end position="230"/>
    </location>
</feature>
<feature type="region of interest" description="Disordered" evidence="2">
    <location>
        <begin position="219"/>
        <end position="241"/>
    </location>
</feature>
<feature type="compositionally biased region" description="Basic and acidic residues" evidence="2">
    <location>
        <begin position="826"/>
        <end position="838"/>
    </location>
</feature>
<evidence type="ECO:0000256" key="2">
    <source>
        <dbReference type="SAM" id="MobiDB-lite"/>
    </source>
</evidence>
<dbReference type="EMBL" id="JAZGQO010000010">
    <property type="protein sequence ID" value="KAK6174973.1"/>
    <property type="molecule type" value="Genomic_DNA"/>
</dbReference>
<dbReference type="AlphaFoldDB" id="A0AAN8PHA2"/>
<evidence type="ECO:0000313" key="3">
    <source>
        <dbReference type="EMBL" id="KAK6174973.1"/>
    </source>
</evidence>
<evidence type="ECO:0000256" key="1">
    <source>
        <dbReference type="SAM" id="Coils"/>
    </source>
</evidence>
<feature type="region of interest" description="Disordered" evidence="2">
    <location>
        <begin position="388"/>
        <end position="420"/>
    </location>
</feature>
<gene>
    <name evidence="3" type="ORF">SNE40_013522</name>
</gene>
<feature type="region of interest" description="Disordered" evidence="2">
    <location>
        <begin position="564"/>
        <end position="595"/>
    </location>
</feature>
<comment type="caution">
    <text evidence="3">The sequence shown here is derived from an EMBL/GenBank/DDBJ whole genome shotgun (WGS) entry which is preliminary data.</text>
</comment>
<protein>
    <submittedName>
        <fullName evidence="3">Uncharacterized protein</fullName>
    </submittedName>
</protein>
<proteinExistence type="predicted"/>